<dbReference type="SUPFAM" id="SSF48264">
    <property type="entry name" value="Cytochrome P450"/>
    <property type="match status" value="1"/>
</dbReference>
<evidence type="ECO:0000256" key="9">
    <source>
        <dbReference type="ARBA" id="ARBA00023033"/>
    </source>
</evidence>
<sequence length="526" mass="59915">MDALGLLQLIAGFVALVSFYTLWSSRTKNHDEKKKTQAPKPNGAWPIIGHIPLLASTKPACKILGDMADKYGPVFRIQLGWQNAVVVSSKEAVMQIFTTNDNNFMTRPTSLTLKYMGYNGAFFAFAPYSTLYREMRKASIFEVLSNSRMELLKPLRASEMTTCIKELYSLCCKNGIVVPVKLNIEKWVQQVIINLMLQMLARKRYSSIGEGETQVESRRFKKAFEEFFILAGAFELSDVIPFIEWMDLQGNRRAMIRTAKELDVFMSSWIDEHKKSREQDQLKEDRDFIDVMISLFPEPHASVHGYKSTDVIKATVMSVIMGGSDAPAITLTWALSLLLNNNNVLEKAQQELDDHIGKDRWVEESDIRHLVYLQAILKETLRLYPGGPLGIPRKAKEDCTVAGYHVPKGTQLWVNIWKLHRDSETWTAPYEFQPERFLTSHAGVDVRGQQFEYIPYSSGRRSCPGITASMQMMQLTLARLLQGFNLVSPTNEPVDMTEAAGISMHRKYPFEVVLTPRLPCKLYQMN</sequence>
<evidence type="ECO:0000313" key="12">
    <source>
        <dbReference type="EMBL" id="AFK79026.1"/>
    </source>
</evidence>
<dbReference type="InterPro" id="IPR002401">
    <property type="entry name" value="Cyt_P450_E_grp-I"/>
</dbReference>
<dbReference type="GO" id="GO:0016020">
    <property type="term" value="C:membrane"/>
    <property type="evidence" value="ECO:0007669"/>
    <property type="project" value="UniProtKB-SubCell"/>
</dbReference>
<evidence type="ECO:0000256" key="2">
    <source>
        <dbReference type="ARBA" id="ARBA00004167"/>
    </source>
</evidence>
<dbReference type="InterPro" id="IPR001128">
    <property type="entry name" value="Cyt_P450"/>
</dbReference>
<keyword evidence="9" id="KW-0503">Monooxygenase</keyword>
<comment type="cofactor">
    <cofactor evidence="1 11">
        <name>heme</name>
        <dbReference type="ChEBI" id="CHEBI:30413"/>
    </cofactor>
</comment>
<evidence type="ECO:0000256" key="1">
    <source>
        <dbReference type="ARBA" id="ARBA00001971"/>
    </source>
</evidence>
<dbReference type="Gene3D" id="1.10.630.10">
    <property type="entry name" value="Cytochrome P450"/>
    <property type="match status" value="1"/>
</dbReference>
<keyword evidence="10" id="KW-0472">Membrane</keyword>
<evidence type="ECO:0000256" key="7">
    <source>
        <dbReference type="ARBA" id="ARBA00023002"/>
    </source>
</evidence>
<accession>I3VI20</accession>
<evidence type="ECO:0000256" key="8">
    <source>
        <dbReference type="ARBA" id="ARBA00023004"/>
    </source>
</evidence>
<feature type="binding site" description="axial binding residue" evidence="11">
    <location>
        <position position="463"/>
    </location>
    <ligand>
        <name>heme</name>
        <dbReference type="ChEBI" id="CHEBI:30413"/>
    </ligand>
    <ligandPart>
        <name>Fe</name>
        <dbReference type="ChEBI" id="CHEBI:18248"/>
    </ligandPart>
</feature>
<keyword evidence="8 11" id="KW-0408">Iron</keyword>
<keyword evidence="4" id="KW-0812">Transmembrane</keyword>
<comment type="subcellular location">
    <subcellularLocation>
        <location evidence="2">Membrane</location>
        <topology evidence="2">Single-pass membrane protein</topology>
    </subcellularLocation>
</comment>
<evidence type="ECO:0000256" key="10">
    <source>
        <dbReference type="ARBA" id="ARBA00023136"/>
    </source>
</evidence>
<protein>
    <submittedName>
        <fullName evidence="12">Cytochrome P450 CYP82T1</fullName>
    </submittedName>
</protein>
<keyword evidence="6" id="KW-1133">Transmembrane helix</keyword>
<dbReference type="GO" id="GO:0005506">
    <property type="term" value="F:iron ion binding"/>
    <property type="evidence" value="ECO:0007669"/>
    <property type="project" value="InterPro"/>
</dbReference>
<dbReference type="GO" id="GO:0020037">
    <property type="term" value="F:heme binding"/>
    <property type="evidence" value="ECO:0007669"/>
    <property type="project" value="InterPro"/>
</dbReference>
<dbReference type="PRINTS" id="PR00463">
    <property type="entry name" value="EP450I"/>
</dbReference>
<dbReference type="PRINTS" id="PR00385">
    <property type="entry name" value="P450"/>
</dbReference>
<dbReference type="EMBL" id="JF803810">
    <property type="protein sequence ID" value="AFK79026.1"/>
    <property type="molecule type" value="mRNA"/>
</dbReference>
<keyword evidence="3 11" id="KW-0349">Heme</keyword>
<keyword evidence="7" id="KW-0560">Oxidoreductase</keyword>
<evidence type="ECO:0000256" key="11">
    <source>
        <dbReference type="PIRSR" id="PIRSR602401-1"/>
    </source>
</evidence>
<reference evidence="12" key="1">
    <citation type="submission" date="2011-04" db="EMBL/GenBank/DDBJ databases">
        <title>Transcriptome analysis of Bupleurum chinense with focus on genes involved in saikosaponins biosynthesis.</title>
        <authorList>
            <person name="Sui C."/>
            <person name="Zhang J."/>
            <person name="Wei J."/>
            <person name="Chen S."/>
            <person name="Li Y."/>
            <person name="Xu J."/>
            <person name="Jin Y."/>
            <person name="Gao Z."/>
            <person name="Chen H."/>
            <person name="Yang C."/>
            <person name="Zhang Z."/>
        </authorList>
    </citation>
    <scope>NUCLEOTIDE SEQUENCE</scope>
</reference>
<proteinExistence type="evidence at transcript level"/>
<evidence type="ECO:0000256" key="5">
    <source>
        <dbReference type="ARBA" id="ARBA00022723"/>
    </source>
</evidence>
<dbReference type="InterPro" id="IPR036396">
    <property type="entry name" value="Cyt_P450_sf"/>
</dbReference>
<dbReference type="AlphaFoldDB" id="I3VI20"/>
<dbReference type="InterPro" id="IPR050651">
    <property type="entry name" value="Plant_Cytochrome_P450_Monoox"/>
</dbReference>
<dbReference type="PANTHER" id="PTHR47947">
    <property type="entry name" value="CYTOCHROME P450 82C3-RELATED"/>
    <property type="match status" value="1"/>
</dbReference>
<organism evidence="12">
    <name type="scientific">Bupleurum chinense</name>
    <name type="common">Chinese thoroughwax</name>
    <dbReference type="NCBI Taxonomy" id="52451"/>
    <lineage>
        <taxon>Eukaryota</taxon>
        <taxon>Viridiplantae</taxon>
        <taxon>Streptophyta</taxon>
        <taxon>Embryophyta</taxon>
        <taxon>Tracheophyta</taxon>
        <taxon>Spermatophyta</taxon>
        <taxon>Magnoliopsida</taxon>
        <taxon>eudicotyledons</taxon>
        <taxon>Gunneridae</taxon>
        <taxon>Pentapetalae</taxon>
        <taxon>asterids</taxon>
        <taxon>campanulids</taxon>
        <taxon>Apiales</taxon>
        <taxon>Apiaceae</taxon>
        <taxon>Apioideae</taxon>
        <taxon>Bupleureae</taxon>
        <taxon>Bupleurum</taxon>
    </lineage>
</organism>
<dbReference type="Pfam" id="PF00067">
    <property type="entry name" value="p450"/>
    <property type="match status" value="1"/>
</dbReference>
<dbReference type="GO" id="GO:0016705">
    <property type="term" value="F:oxidoreductase activity, acting on paired donors, with incorporation or reduction of molecular oxygen"/>
    <property type="evidence" value="ECO:0007669"/>
    <property type="project" value="InterPro"/>
</dbReference>
<dbReference type="GO" id="GO:0004497">
    <property type="term" value="F:monooxygenase activity"/>
    <property type="evidence" value="ECO:0007669"/>
    <property type="project" value="UniProtKB-KW"/>
</dbReference>
<name>I3VI20_BUPCH</name>
<dbReference type="FunFam" id="1.10.630.10:FF:000026">
    <property type="entry name" value="Cytochrome P450 82C4"/>
    <property type="match status" value="1"/>
</dbReference>
<evidence type="ECO:0000256" key="4">
    <source>
        <dbReference type="ARBA" id="ARBA00022692"/>
    </source>
</evidence>
<dbReference type="PANTHER" id="PTHR47947:SF1">
    <property type="entry name" value="CYTOCHROME P450 82E3"/>
    <property type="match status" value="1"/>
</dbReference>
<evidence type="ECO:0000256" key="6">
    <source>
        <dbReference type="ARBA" id="ARBA00022989"/>
    </source>
</evidence>
<evidence type="ECO:0000256" key="3">
    <source>
        <dbReference type="ARBA" id="ARBA00022617"/>
    </source>
</evidence>
<keyword evidence="5 11" id="KW-0479">Metal-binding</keyword>